<dbReference type="GeneID" id="106339150"/>
<evidence type="ECO:0008006" key="4">
    <source>
        <dbReference type="Google" id="ProtNLM"/>
    </source>
</evidence>
<organism evidence="2 3">
    <name type="scientific">Brassica oleracea var. oleracea</name>
    <dbReference type="NCBI Taxonomy" id="109376"/>
    <lineage>
        <taxon>Eukaryota</taxon>
        <taxon>Viridiplantae</taxon>
        <taxon>Streptophyta</taxon>
        <taxon>Embryophyta</taxon>
        <taxon>Tracheophyta</taxon>
        <taxon>Spermatophyta</taxon>
        <taxon>Magnoliopsida</taxon>
        <taxon>eudicotyledons</taxon>
        <taxon>Gunneridae</taxon>
        <taxon>Pentapetalae</taxon>
        <taxon>rosids</taxon>
        <taxon>malvids</taxon>
        <taxon>Brassicales</taxon>
        <taxon>Brassicaceae</taxon>
        <taxon>Brassiceae</taxon>
        <taxon>Brassica</taxon>
    </lineage>
</organism>
<dbReference type="eggNOG" id="KOG1075">
    <property type="taxonomic scope" value="Eukaryota"/>
</dbReference>
<dbReference type="Proteomes" id="UP000032141">
    <property type="component" value="Chromosome C4"/>
</dbReference>
<dbReference type="AlphaFoldDB" id="A0A0D3C4U1"/>
<dbReference type="PANTHER" id="PTHR31286">
    <property type="entry name" value="GLYCINE-RICH CELL WALL STRUCTURAL PROTEIN 1.8-LIKE"/>
    <property type="match status" value="1"/>
</dbReference>
<feature type="compositionally biased region" description="Basic and acidic residues" evidence="1">
    <location>
        <begin position="132"/>
        <end position="145"/>
    </location>
</feature>
<feature type="region of interest" description="Disordered" evidence="1">
    <location>
        <begin position="228"/>
        <end position="280"/>
    </location>
</feature>
<evidence type="ECO:0000256" key="1">
    <source>
        <dbReference type="SAM" id="MobiDB-lite"/>
    </source>
</evidence>
<sequence length="280" mass="30419">MFVAHWEPGNIPELPALTSAPIWLELCNVPLQFFNEDGFERIAGLVGEPKYLHPSTANKADLEVAKVLTIIDPRQPLSEAVNVQFDSGDIARVGVSSLWMPPVCSHCKEIGHSIKRCPTSPITYADCKSTSHSKDNCPRAKEHNSRKYKKQKEKSKATFPGKSVHPQKNHAASIPPLRSSSSGNPQGNLEASCKGKGVAVSTNTRHTAAGFSDPSRISLKGIHIEQPESSNVNVTTSVSEVESDSSDVPSSDNEFEEGQYIPVREKHGARGSRGRGPKFT</sequence>
<name>A0A0D3C4U1_BRAOL</name>
<evidence type="ECO:0000313" key="3">
    <source>
        <dbReference type="Proteomes" id="UP000032141"/>
    </source>
</evidence>
<feature type="compositionally biased region" description="Low complexity" evidence="1">
    <location>
        <begin position="228"/>
        <end position="252"/>
    </location>
</feature>
<dbReference type="GO" id="GO:0008270">
    <property type="term" value="F:zinc ion binding"/>
    <property type="evidence" value="ECO:0007669"/>
    <property type="project" value="InterPro"/>
</dbReference>
<dbReference type="OrthoDB" id="1939300at2759"/>
<dbReference type="PANTHER" id="PTHR31286:SF55">
    <property type="entry name" value="DUF4283 DOMAIN-CONTAINING PROTEIN"/>
    <property type="match status" value="1"/>
</dbReference>
<reference evidence="2" key="2">
    <citation type="submission" date="2015-03" db="UniProtKB">
        <authorList>
            <consortium name="EnsemblPlants"/>
        </authorList>
    </citation>
    <scope>IDENTIFICATION</scope>
</reference>
<protein>
    <recommendedName>
        <fullName evidence="4">DUF4283 domain-containing protein</fullName>
    </recommendedName>
</protein>
<feature type="region of interest" description="Disordered" evidence="1">
    <location>
        <begin position="125"/>
        <end position="196"/>
    </location>
</feature>
<dbReference type="InterPro" id="IPR040256">
    <property type="entry name" value="At4g02000-like"/>
</dbReference>
<reference evidence="2 3" key="1">
    <citation type="journal article" date="2014" name="Genome Biol.">
        <title>Transcriptome and methylome profiling reveals relics of genome dominance in the mesopolyploid Brassica oleracea.</title>
        <authorList>
            <person name="Parkin I.A."/>
            <person name="Koh C."/>
            <person name="Tang H."/>
            <person name="Robinson S.J."/>
            <person name="Kagale S."/>
            <person name="Clarke W.E."/>
            <person name="Town C.D."/>
            <person name="Nixon J."/>
            <person name="Krishnakumar V."/>
            <person name="Bidwell S.L."/>
            <person name="Denoeud F."/>
            <person name="Belcram H."/>
            <person name="Links M.G."/>
            <person name="Just J."/>
            <person name="Clarke C."/>
            <person name="Bender T."/>
            <person name="Huebert T."/>
            <person name="Mason A.S."/>
            <person name="Pires J.C."/>
            <person name="Barker G."/>
            <person name="Moore J."/>
            <person name="Walley P.G."/>
            <person name="Manoli S."/>
            <person name="Batley J."/>
            <person name="Edwards D."/>
            <person name="Nelson M.N."/>
            <person name="Wang X."/>
            <person name="Paterson A.H."/>
            <person name="King G."/>
            <person name="Bancroft I."/>
            <person name="Chalhoub B."/>
            <person name="Sharpe A.G."/>
        </authorList>
    </citation>
    <scope>NUCLEOTIDE SEQUENCE</scope>
    <source>
        <strain evidence="2 3">cv. TO1000</strain>
    </source>
</reference>
<dbReference type="GO" id="GO:0003676">
    <property type="term" value="F:nucleic acid binding"/>
    <property type="evidence" value="ECO:0007669"/>
    <property type="project" value="InterPro"/>
</dbReference>
<dbReference type="OMA" id="CPRAKEH"/>
<evidence type="ECO:0000313" key="2">
    <source>
        <dbReference type="EnsemblPlants" id="Bo4g187070.1"/>
    </source>
</evidence>
<feature type="compositionally biased region" description="Basic residues" evidence="1">
    <location>
        <begin position="269"/>
        <end position="280"/>
    </location>
</feature>
<feature type="compositionally biased region" description="Polar residues" evidence="1">
    <location>
        <begin position="178"/>
        <end position="189"/>
    </location>
</feature>
<proteinExistence type="predicted"/>
<accession>A0A0D3C4U1</accession>
<dbReference type="KEGG" id="boe:106339150"/>
<dbReference type="HOGENOM" id="CLU_995154_0_0_1"/>
<dbReference type="RefSeq" id="XP_013633408.1">
    <property type="nucleotide sequence ID" value="XM_013777954.1"/>
</dbReference>
<dbReference type="Gramene" id="Bo4g187070.1">
    <property type="protein sequence ID" value="Bo4g187070.1"/>
    <property type="gene ID" value="Bo4g187070"/>
</dbReference>
<dbReference type="EnsemblPlants" id="Bo4g187070.1">
    <property type="protein sequence ID" value="Bo4g187070.1"/>
    <property type="gene ID" value="Bo4g187070"/>
</dbReference>
<dbReference type="SUPFAM" id="SSF57756">
    <property type="entry name" value="Retrovirus zinc finger-like domains"/>
    <property type="match status" value="1"/>
</dbReference>
<dbReference type="InterPro" id="IPR036875">
    <property type="entry name" value="Znf_CCHC_sf"/>
</dbReference>
<keyword evidence="3" id="KW-1185">Reference proteome</keyword>